<proteinExistence type="predicted"/>
<dbReference type="PROSITE" id="PS50011">
    <property type="entry name" value="PROTEIN_KINASE_DOM"/>
    <property type="match status" value="1"/>
</dbReference>
<sequence>MSATNAILYGRFAEMRLPFHSPTYCFNTPSIPVNSSSGTFGTWYTFNGPLTLTRAPIFAAAAAAASSSSEYSDAVADEDATDGSSTVAVEFVEALIGEGDIVLRVFRSGDELALAHAQAEAEALAVQPPSHSSTSLQCNVIHRDLKSSNILLDDNLTAKIIDFGVAKLGPEFRPHSMVPVDQSCVVQEATVGKFELGSRALDVHILLDCLRVFAQVARRCVQARPEKRPTMAEVLVRLECALTLQEMGYASLGKGTLIFTGGADQKQEDSDSEEILSQKS</sequence>
<reference evidence="2" key="1">
    <citation type="submission" date="2022-12" db="EMBL/GenBank/DDBJ databases">
        <title>Draft genome assemblies for two species of Escallonia (Escalloniales).</title>
        <authorList>
            <person name="Chanderbali A."/>
            <person name="Dervinis C."/>
            <person name="Anghel I."/>
            <person name="Soltis D."/>
            <person name="Soltis P."/>
            <person name="Zapata F."/>
        </authorList>
    </citation>
    <scope>NUCLEOTIDE SEQUENCE</scope>
    <source>
        <strain evidence="2">UCBG92.1500</strain>
        <tissue evidence="2">Leaf</tissue>
    </source>
</reference>
<accession>A0AA88RU77</accession>
<dbReference type="Gene3D" id="1.10.510.10">
    <property type="entry name" value="Transferase(Phosphotransferase) domain 1"/>
    <property type="match status" value="1"/>
</dbReference>
<dbReference type="Proteomes" id="UP001187471">
    <property type="component" value="Unassembled WGS sequence"/>
</dbReference>
<dbReference type="SUPFAM" id="SSF56112">
    <property type="entry name" value="Protein kinase-like (PK-like)"/>
    <property type="match status" value="1"/>
</dbReference>
<dbReference type="PROSITE" id="PS00108">
    <property type="entry name" value="PROTEIN_KINASE_ST"/>
    <property type="match status" value="1"/>
</dbReference>
<name>A0AA88RU77_9ASTE</name>
<dbReference type="PANTHER" id="PTHR27003:SF426">
    <property type="entry name" value="RECEPTOR-LIKE PROTEIN KINASE HERK 1"/>
    <property type="match status" value="1"/>
</dbReference>
<dbReference type="Pfam" id="PF00069">
    <property type="entry name" value="Pkinase"/>
    <property type="match status" value="1"/>
</dbReference>
<dbReference type="InterPro" id="IPR000719">
    <property type="entry name" value="Prot_kinase_dom"/>
</dbReference>
<dbReference type="GO" id="GO:0009506">
    <property type="term" value="C:plasmodesma"/>
    <property type="evidence" value="ECO:0007669"/>
    <property type="project" value="TreeGrafter"/>
</dbReference>
<dbReference type="AlphaFoldDB" id="A0AA88RU77"/>
<dbReference type="GO" id="GO:0005886">
    <property type="term" value="C:plasma membrane"/>
    <property type="evidence" value="ECO:0007669"/>
    <property type="project" value="TreeGrafter"/>
</dbReference>
<protein>
    <recommendedName>
        <fullName evidence="1">Protein kinase domain-containing protein</fullName>
    </recommendedName>
</protein>
<gene>
    <name evidence="2" type="ORF">RJ640_015486</name>
</gene>
<dbReference type="InterPro" id="IPR011009">
    <property type="entry name" value="Kinase-like_dom_sf"/>
</dbReference>
<evidence type="ECO:0000313" key="2">
    <source>
        <dbReference type="EMBL" id="KAK2991752.1"/>
    </source>
</evidence>
<keyword evidence="3" id="KW-1185">Reference proteome</keyword>
<dbReference type="InterPro" id="IPR008271">
    <property type="entry name" value="Ser/Thr_kinase_AS"/>
</dbReference>
<feature type="domain" description="Protein kinase" evidence="1">
    <location>
        <begin position="1"/>
        <end position="280"/>
    </location>
</feature>
<dbReference type="GO" id="GO:0004714">
    <property type="term" value="F:transmembrane receptor protein tyrosine kinase activity"/>
    <property type="evidence" value="ECO:0007669"/>
    <property type="project" value="InterPro"/>
</dbReference>
<dbReference type="GO" id="GO:0005524">
    <property type="term" value="F:ATP binding"/>
    <property type="evidence" value="ECO:0007669"/>
    <property type="project" value="InterPro"/>
</dbReference>
<evidence type="ECO:0000259" key="1">
    <source>
        <dbReference type="PROSITE" id="PS50011"/>
    </source>
</evidence>
<organism evidence="2 3">
    <name type="scientific">Escallonia rubra</name>
    <dbReference type="NCBI Taxonomy" id="112253"/>
    <lineage>
        <taxon>Eukaryota</taxon>
        <taxon>Viridiplantae</taxon>
        <taxon>Streptophyta</taxon>
        <taxon>Embryophyta</taxon>
        <taxon>Tracheophyta</taxon>
        <taxon>Spermatophyta</taxon>
        <taxon>Magnoliopsida</taxon>
        <taxon>eudicotyledons</taxon>
        <taxon>Gunneridae</taxon>
        <taxon>Pentapetalae</taxon>
        <taxon>asterids</taxon>
        <taxon>campanulids</taxon>
        <taxon>Escalloniales</taxon>
        <taxon>Escalloniaceae</taxon>
        <taxon>Escallonia</taxon>
    </lineage>
</organism>
<evidence type="ECO:0000313" key="3">
    <source>
        <dbReference type="Proteomes" id="UP001187471"/>
    </source>
</evidence>
<dbReference type="EMBL" id="JAVXUO010000473">
    <property type="protein sequence ID" value="KAK2991752.1"/>
    <property type="molecule type" value="Genomic_DNA"/>
</dbReference>
<dbReference type="PANTHER" id="PTHR27003">
    <property type="entry name" value="OS07G0166700 PROTEIN"/>
    <property type="match status" value="1"/>
</dbReference>
<dbReference type="InterPro" id="IPR045272">
    <property type="entry name" value="ANXUR1/2-like"/>
</dbReference>
<comment type="caution">
    <text evidence="2">The sequence shown here is derived from an EMBL/GenBank/DDBJ whole genome shotgun (WGS) entry which is preliminary data.</text>
</comment>